<dbReference type="Gene3D" id="2.40.170.20">
    <property type="entry name" value="TonB-dependent receptor, beta-barrel domain"/>
    <property type="match status" value="1"/>
</dbReference>
<dbReference type="GO" id="GO:0009279">
    <property type="term" value="C:cell outer membrane"/>
    <property type="evidence" value="ECO:0007669"/>
    <property type="project" value="UniProtKB-SubCell"/>
</dbReference>
<feature type="domain" description="TonB-dependent receptor-like beta-barrel" evidence="9">
    <location>
        <begin position="227"/>
        <end position="649"/>
    </location>
</feature>
<keyword evidence="8" id="KW-0732">Signal</keyword>
<dbReference type="Pfam" id="PF00593">
    <property type="entry name" value="TonB_dep_Rec_b-barrel"/>
    <property type="match status" value="1"/>
</dbReference>
<keyword evidence="6" id="KW-0472">Membrane</keyword>
<reference evidence="10" key="1">
    <citation type="submission" date="2023-01" db="EMBL/GenBank/DDBJ databases">
        <title>Complete genome sequence of Planctobacterium marinum strain Dej080120_11.</title>
        <authorList>
            <person name="Ueki S."/>
            <person name="Maruyama F."/>
        </authorList>
    </citation>
    <scope>NUCLEOTIDE SEQUENCE</scope>
    <source>
        <strain evidence="10">Dej080120_11</strain>
    </source>
</reference>
<gene>
    <name evidence="10" type="ORF">MACH26_03950</name>
</gene>
<keyword evidence="7" id="KW-0998">Cell outer membrane</keyword>
<feature type="chain" id="PRO_5041322418" description="TonB-dependent receptor-like beta-barrel domain-containing protein" evidence="8">
    <location>
        <begin position="25"/>
        <end position="690"/>
    </location>
</feature>
<evidence type="ECO:0000256" key="7">
    <source>
        <dbReference type="ARBA" id="ARBA00023237"/>
    </source>
</evidence>
<dbReference type="PROSITE" id="PS01156">
    <property type="entry name" value="TONB_DEPENDENT_REC_2"/>
    <property type="match status" value="1"/>
</dbReference>
<dbReference type="GO" id="GO:0044718">
    <property type="term" value="P:siderophore transmembrane transport"/>
    <property type="evidence" value="ECO:0007669"/>
    <property type="project" value="TreeGrafter"/>
</dbReference>
<dbReference type="PANTHER" id="PTHR30069:SF49">
    <property type="entry name" value="OUTER MEMBRANE PROTEIN C"/>
    <property type="match status" value="1"/>
</dbReference>
<dbReference type="AlphaFoldDB" id="A0AA48HN23"/>
<keyword evidence="2" id="KW-0813">Transport</keyword>
<dbReference type="InterPro" id="IPR039426">
    <property type="entry name" value="TonB-dep_rcpt-like"/>
</dbReference>
<evidence type="ECO:0000313" key="11">
    <source>
        <dbReference type="Proteomes" id="UP001333710"/>
    </source>
</evidence>
<dbReference type="PANTHER" id="PTHR30069">
    <property type="entry name" value="TONB-DEPENDENT OUTER MEMBRANE RECEPTOR"/>
    <property type="match status" value="1"/>
</dbReference>
<dbReference type="RefSeq" id="WP_338290739.1">
    <property type="nucleotide sequence ID" value="NZ_AP027272.1"/>
</dbReference>
<name>A0AA48HN23_9ALTE</name>
<evidence type="ECO:0000259" key="9">
    <source>
        <dbReference type="Pfam" id="PF00593"/>
    </source>
</evidence>
<dbReference type="InterPro" id="IPR010917">
    <property type="entry name" value="TonB_rcpt_CS"/>
</dbReference>
<dbReference type="EMBL" id="AP027272">
    <property type="protein sequence ID" value="BDX04874.1"/>
    <property type="molecule type" value="Genomic_DNA"/>
</dbReference>
<proteinExistence type="predicted"/>
<dbReference type="InterPro" id="IPR036942">
    <property type="entry name" value="Beta-barrel_TonB_sf"/>
</dbReference>
<evidence type="ECO:0000256" key="2">
    <source>
        <dbReference type="ARBA" id="ARBA00022448"/>
    </source>
</evidence>
<evidence type="ECO:0000256" key="1">
    <source>
        <dbReference type="ARBA" id="ARBA00004571"/>
    </source>
</evidence>
<keyword evidence="3" id="KW-1134">Transmembrane beta strand</keyword>
<comment type="subcellular location">
    <subcellularLocation>
        <location evidence="1">Cell outer membrane</location>
        <topology evidence="1">Multi-pass membrane protein</topology>
    </subcellularLocation>
</comment>
<dbReference type="SUPFAM" id="SSF56935">
    <property type="entry name" value="Porins"/>
    <property type="match status" value="1"/>
</dbReference>
<evidence type="ECO:0000256" key="6">
    <source>
        <dbReference type="ARBA" id="ARBA00023136"/>
    </source>
</evidence>
<dbReference type="InterPro" id="IPR000531">
    <property type="entry name" value="Beta-barrel_TonB"/>
</dbReference>
<feature type="signal peptide" evidence="8">
    <location>
        <begin position="1"/>
        <end position="24"/>
    </location>
</feature>
<keyword evidence="5" id="KW-0798">TonB box</keyword>
<evidence type="ECO:0000256" key="4">
    <source>
        <dbReference type="ARBA" id="ARBA00022692"/>
    </source>
</evidence>
<evidence type="ECO:0000313" key="10">
    <source>
        <dbReference type="EMBL" id="BDX04874.1"/>
    </source>
</evidence>
<dbReference type="KEGG" id="pmaw:MACH26_03950"/>
<protein>
    <recommendedName>
        <fullName evidence="9">TonB-dependent receptor-like beta-barrel domain-containing protein</fullName>
    </recommendedName>
</protein>
<evidence type="ECO:0000256" key="5">
    <source>
        <dbReference type="ARBA" id="ARBA00023077"/>
    </source>
</evidence>
<evidence type="ECO:0000256" key="3">
    <source>
        <dbReference type="ARBA" id="ARBA00022452"/>
    </source>
</evidence>
<dbReference type="GO" id="GO:0015344">
    <property type="term" value="F:siderophore uptake transmembrane transporter activity"/>
    <property type="evidence" value="ECO:0007669"/>
    <property type="project" value="TreeGrafter"/>
</dbReference>
<accession>A0AA48HN23</accession>
<organism evidence="10 11">
    <name type="scientific">Planctobacterium marinum</name>
    <dbReference type="NCBI Taxonomy" id="1631968"/>
    <lineage>
        <taxon>Bacteria</taxon>
        <taxon>Pseudomonadati</taxon>
        <taxon>Pseudomonadota</taxon>
        <taxon>Gammaproteobacteria</taxon>
        <taxon>Alteromonadales</taxon>
        <taxon>Alteromonadaceae</taxon>
        <taxon>Planctobacterium</taxon>
    </lineage>
</organism>
<evidence type="ECO:0000256" key="8">
    <source>
        <dbReference type="SAM" id="SignalP"/>
    </source>
</evidence>
<dbReference type="Proteomes" id="UP001333710">
    <property type="component" value="Chromosome"/>
</dbReference>
<sequence>MKLRTSLMATSLASAILFSPFLQASEEHLEHVKVLGQTNNTISSVELVPGDTHSPDLRDALKRLAGLSGNGNGPLSAIAQYRGLFGNRVHVSVEGGPVTGAGPNAMDPPLSNVFALPGSELNLHRGIAPVSVAAQSLGGAIEIQQNADALFSEQSNWQGQLTLQHGQLGDARNHSGVLGYYSENLYLQTFALSQQRDDIEDGNGNLVPNSFYDRQMAGIAAGFRHGDHQLQGYYHKADTDHTGTAALAMDIQYIDAAIYRLSYHWQTNAHRSLTLKFHGNSNQHGMNNVDFRPSTMPQMARLNTVDSLARGYSLVWKDKLLNGNLESGLNWHTTKHNSVISNPQMENLTINNFNNVEQQLSSVYGQWDSELLDFEWLIGARYTQVKSDASDVANTMAMMNPNIGILVDDFNSAQRNLDFSFVDASLHLSDDINKRLSWQLALAQKNRAPAYTELYVWLPLGISAGLADGRNYLGNQELIEETAHQIDLGLNYRTSRLSIMPRIFYQRIDDYIVGEPSTNQTANMVSMMMSGDSPLQWQNTDATLYGADLELNMSISPTITLDMAASIVRGERDDIDEPLYRISPATLVTRLNWQSGAWSATLESELAASQTRTSSLQNETPSAGYGIVNGNLSYQFNEFLTLTGTISNLFDKAWQPHLGGVNRIQGIEQPAGERLFAEGRNVHIGLQASF</sequence>
<keyword evidence="11" id="KW-1185">Reference proteome</keyword>
<keyword evidence="4" id="KW-0812">Transmembrane</keyword>